<feature type="compositionally biased region" description="Low complexity" evidence="1">
    <location>
        <begin position="23"/>
        <end position="47"/>
    </location>
</feature>
<evidence type="ECO:0000313" key="4">
    <source>
        <dbReference type="Proteomes" id="UP000193411"/>
    </source>
</evidence>
<keyword evidence="4" id="KW-1185">Reference proteome</keyword>
<name>A0A1Y2H520_9FUNG</name>
<organism evidence="3 4">
    <name type="scientific">Catenaria anguillulae PL171</name>
    <dbReference type="NCBI Taxonomy" id="765915"/>
    <lineage>
        <taxon>Eukaryota</taxon>
        <taxon>Fungi</taxon>
        <taxon>Fungi incertae sedis</taxon>
        <taxon>Blastocladiomycota</taxon>
        <taxon>Blastocladiomycetes</taxon>
        <taxon>Blastocladiales</taxon>
        <taxon>Catenariaceae</taxon>
        <taxon>Catenaria</taxon>
    </lineage>
</organism>
<dbReference type="SUPFAM" id="SSF52402">
    <property type="entry name" value="Adenine nucleotide alpha hydrolases-like"/>
    <property type="match status" value="1"/>
</dbReference>
<feature type="region of interest" description="Disordered" evidence="1">
    <location>
        <begin position="211"/>
        <end position="256"/>
    </location>
</feature>
<feature type="domain" description="UspA" evidence="2">
    <location>
        <begin position="104"/>
        <end position="204"/>
    </location>
</feature>
<dbReference type="PANTHER" id="PTHR31964:SF113">
    <property type="entry name" value="USPA DOMAIN-CONTAINING PROTEIN"/>
    <property type="match status" value="1"/>
</dbReference>
<dbReference type="Gene3D" id="3.40.50.620">
    <property type="entry name" value="HUPs"/>
    <property type="match status" value="1"/>
</dbReference>
<accession>A0A1Y2H520</accession>
<dbReference type="CDD" id="cd23659">
    <property type="entry name" value="USP_At3g01520-like"/>
    <property type="match status" value="1"/>
</dbReference>
<dbReference type="OrthoDB" id="843225at2759"/>
<dbReference type="Pfam" id="PF00582">
    <property type="entry name" value="Usp"/>
    <property type="match status" value="1"/>
</dbReference>
<protein>
    <recommendedName>
        <fullName evidence="2">UspA domain-containing protein</fullName>
    </recommendedName>
</protein>
<gene>
    <name evidence="3" type="ORF">BCR44DRAFT_1448321</name>
</gene>
<evidence type="ECO:0000313" key="3">
    <source>
        <dbReference type="EMBL" id="ORZ29667.1"/>
    </source>
</evidence>
<feature type="compositionally biased region" description="Basic and acidic residues" evidence="1">
    <location>
        <begin position="235"/>
        <end position="245"/>
    </location>
</feature>
<dbReference type="InterPro" id="IPR014729">
    <property type="entry name" value="Rossmann-like_a/b/a_fold"/>
</dbReference>
<dbReference type="STRING" id="765915.A0A1Y2H520"/>
<feature type="region of interest" description="Disordered" evidence="1">
    <location>
        <begin position="1"/>
        <end position="47"/>
    </location>
</feature>
<comment type="caution">
    <text evidence="3">The sequence shown here is derived from an EMBL/GenBank/DDBJ whole genome shotgun (WGS) entry which is preliminary data.</text>
</comment>
<dbReference type="EMBL" id="MCFL01000137">
    <property type="protein sequence ID" value="ORZ29667.1"/>
    <property type="molecule type" value="Genomic_DNA"/>
</dbReference>
<dbReference type="PANTHER" id="PTHR31964">
    <property type="entry name" value="ADENINE NUCLEOTIDE ALPHA HYDROLASES-LIKE SUPERFAMILY PROTEIN"/>
    <property type="match status" value="1"/>
</dbReference>
<evidence type="ECO:0000256" key="1">
    <source>
        <dbReference type="SAM" id="MobiDB-lite"/>
    </source>
</evidence>
<dbReference type="AlphaFoldDB" id="A0A1Y2H520"/>
<proteinExistence type="predicted"/>
<sequence>MNNTKHQYVPKMLSSNPQSNMLAVPSASTSTSTGPASVASTAASNTSVFSASTTAAAGSSSADDWASTASLPPSLINLKEPFEEHVMEQLQEHHLIDHSTPASVPHSPTTQAPRTLLELANREAAHRLLADAGNWLKAQHPTVQVKAVAIRGEPRSDIVRKAQDVDADMIVVGSRGLGALKRVVMGSVSEYVCNHAACPVLVVRPKHCGKEKEKEREVGLEPGPGEQGPSAAGTTDKKTPGEEVPVHLLSRAAEEE</sequence>
<evidence type="ECO:0000259" key="2">
    <source>
        <dbReference type="Pfam" id="PF00582"/>
    </source>
</evidence>
<reference evidence="3 4" key="1">
    <citation type="submission" date="2016-07" db="EMBL/GenBank/DDBJ databases">
        <title>Pervasive Adenine N6-methylation of Active Genes in Fungi.</title>
        <authorList>
            <consortium name="DOE Joint Genome Institute"/>
            <person name="Mondo S.J."/>
            <person name="Dannebaum R.O."/>
            <person name="Kuo R.C."/>
            <person name="Labutti K."/>
            <person name="Haridas S."/>
            <person name="Kuo A."/>
            <person name="Salamov A."/>
            <person name="Ahrendt S.R."/>
            <person name="Lipzen A."/>
            <person name="Sullivan W."/>
            <person name="Andreopoulos W.B."/>
            <person name="Clum A."/>
            <person name="Lindquist E."/>
            <person name="Daum C."/>
            <person name="Ramamoorthy G.K."/>
            <person name="Gryganskyi A."/>
            <person name="Culley D."/>
            <person name="Magnuson J.K."/>
            <person name="James T.Y."/>
            <person name="O'Malley M.A."/>
            <person name="Stajich J.E."/>
            <person name="Spatafora J.W."/>
            <person name="Visel A."/>
            <person name="Grigoriev I.V."/>
        </authorList>
    </citation>
    <scope>NUCLEOTIDE SEQUENCE [LARGE SCALE GENOMIC DNA]</scope>
    <source>
        <strain evidence="3 4">PL171</strain>
    </source>
</reference>
<dbReference type="Proteomes" id="UP000193411">
    <property type="component" value="Unassembled WGS sequence"/>
</dbReference>
<dbReference type="InterPro" id="IPR006016">
    <property type="entry name" value="UspA"/>
</dbReference>
<dbReference type="PRINTS" id="PR01438">
    <property type="entry name" value="UNVRSLSTRESS"/>
</dbReference>
<dbReference type="InterPro" id="IPR006015">
    <property type="entry name" value="Universal_stress_UspA"/>
</dbReference>